<keyword evidence="5 7" id="KW-0378">Hydrolase</keyword>
<evidence type="ECO:0000256" key="6">
    <source>
        <dbReference type="ARBA" id="ARBA00022825"/>
    </source>
</evidence>
<dbReference type="InterPro" id="IPR009003">
    <property type="entry name" value="Peptidase_S1_PA"/>
</dbReference>
<dbReference type="Pfam" id="PF10459">
    <property type="entry name" value="Peptidase_S46"/>
    <property type="match status" value="1"/>
</dbReference>
<comment type="similarity">
    <text evidence="1 7">Belongs to the peptidase S46 family.</text>
</comment>
<evidence type="ECO:0000256" key="2">
    <source>
        <dbReference type="ARBA" id="ARBA00022438"/>
    </source>
</evidence>
<evidence type="ECO:0000256" key="4">
    <source>
        <dbReference type="ARBA" id="ARBA00022729"/>
    </source>
</evidence>
<feature type="signal peptide" evidence="7">
    <location>
        <begin position="1"/>
        <end position="23"/>
    </location>
</feature>
<dbReference type="InterPro" id="IPR019500">
    <property type="entry name" value="Pep_S46"/>
</dbReference>
<keyword evidence="4 7" id="KW-0732">Signal</keyword>
<accession>A0A0Q4B6M7</accession>
<dbReference type="GO" id="GO:0043171">
    <property type="term" value="P:peptide catabolic process"/>
    <property type="evidence" value="ECO:0007669"/>
    <property type="project" value="UniProtKB-UniRule"/>
</dbReference>
<keyword evidence="2 7" id="KW-0031">Aminopeptidase</keyword>
<feature type="chain" id="PRO_5023133804" description="Dipeptidyl-peptidase" evidence="7">
    <location>
        <begin position="24"/>
        <end position="717"/>
    </location>
</feature>
<evidence type="ECO:0000313" key="9">
    <source>
        <dbReference type="Proteomes" id="UP000054172"/>
    </source>
</evidence>
<dbReference type="PATRIC" id="fig|1702214.3.peg.1698"/>
<comment type="caution">
    <text evidence="8">The sequence shown here is derived from an EMBL/GenBank/DDBJ whole genome shotgun (WGS) entry which is preliminary data.</text>
</comment>
<dbReference type="GO" id="GO:0006508">
    <property type="term" value="P:proteolysis"/>
    <property type="evidence" value="ECO:0007669"/>
    <property type="project" value="UniProtKB-KW"/>
</dbReference>
<keyword evidence="9" id="KW-1185">Reference proteome</keyword>
<dbReference type="PANTHER" id="PTHR38469">
    <property type="entry name" value="PERIPLASMIC PEPTIDASE SUBFAMILY S1B"/>
    <property type="match status" value="1"/>
</dbReference>
<dbReference type="GO" id="GO:0070009">
    <property type="term" value="F:serine-type aminopeptidase activity"/>
    <property type="evidence" value="ECO:0007669"/>
    <property type="project" value="UniProtKB-UniRule"/>
</dbReference>
<evidence type="ECO:0000256" key="3">
    <source>
        <dbReference type="ARBA" id="ARBA00022670"/>
    </source>
</evidence>
<evidence type="ECO:0000256" key="7">
    <source>
        <dbReference type="RuleBase" id="RU366067"/>
    </source>
</evidence>
<protein>
    <recommendedName>
        <fullName evidence="7">Dipeptidyl-peptidase</fullName>
        <ecNumber evidence="7">3.4.14.-</ecNumber>
    </recommendedName>
</protein>
<name>A0A0Q4B6M7_9BACT</name>
<dbReference type="EC" id="3.4.14.-" evidence="7"/>
<dbReference type="Gene3D" id="2.40.10.10">
    <property type="entry name" value="Trypsin-like serine proteases"/>
    <property type="match status" value="1"/>
</dbReference>
<dbReference type="EMBL" id="LIIK01000003">
    <property type="protein sequence ID" value="KQM09522.1"/>
    <property type="molecule type" value="Genomic_DNA"/>
</dbReference>
<reference evidence="8" key="1">
    <citation type="submission" date="2015-08" db="EMBL/GenBank/DDBJ databases">
        <title>Candidatus Bacteriodes Periocalifornicus.</title>
        <authorList>
            <person name="McLean J.S."/>
            <person name="Kelley S."/>
        </authorList>
    </citation>
    <scope>NUCLEOTIDE SEQUENCE [LARGE SCALE GENOMIC DNA]</scope>
    <source>
        <strain evidence="8">12B</strain>
    </source>
</reference>
<keyword evidence="3 7" id="KW-0645">Protease</keyword>
<evidence type="ECO:0000313" key="8">
    <source>
        <dbReference type="EMBL" id="KQM09522.1"/>
    </source>
</evidence>
<gene>
    <name evidence="8" type="ORF">AL399_01125</name>
</gene>
<organism evidence="8 9">
    <name type="scientific">Candidatus [Bacteroides] periocalifornicus</name>
    <dbReference type="NCBI Taxonomy" id="1702214"/>
    <lineage>
        <taxon>Bacteria</taxon>
        <taxon>Pseudomonadati</taxon>
        <taxon>Bacteroidota</taxon>
    </lineage>
</organism>
<dbReference type="AlphaFoldDB" id="A0A0Q4B6M7"/>
<keyword evidence="6 7" id="KW-0720">Serine protease</keyword>
<dbReference type="STRING" id="1702214.AL399_01125"/>
<sequence>MQRTLRYAVTLCLGLCLAVCGQAHQGMWLPSLVKQLNIKDMQAKGLKLTAEDLYSVNQASLKDAVAQLGNGCTGAMVSPTGLLLTNHHCAYSYIQALSSVAHDYLTDGYCAKNQAEELPCQGLTVRFLEYMDDVTDSVLKGVDAVMDESARAALVASNTRRLVAGLEAKNPKLKYDVEPLFYGNQYFLFAYQEFTDIRLVVAPPSAIGKFGGDTDNWVWPRHTGDFSLLRVYADSGNQPADYSPANVPYRPRKSFKISTKGVKPGEFAMVYGYPGRTQQFLVSQAVAEVVNHTDPRNIGLRDQRLAVMRGYMQGNDTIRIKYASKYADVANAWKKWQGEVDGLTRNHAVEEKESLERSFSEWVKADPQRVKTYGYLLDSMAAVYSELEPLNLISSYLNQGLRGIESLDFAMSTLVRVPGLTERPTSEDLAAFQEEANEFYKDYDPRVDRELMVQMLKAYRSLIPKGSKAEIRTLDSLLSSGSVESLVDRLFATSIFTDAARCSHWLAEAQAGRVVSLADDPLLGIARALRAEYTTSIYPRSKALQDRLVPLYRLWLRGLQAMNPKALYAPDANFTLRLAYGKVEGYKPREAVVYTPTTTLDGVVEKEAMGAYDYVVPVRLWELWEKKDFGRWGENGSVPACFLASIHTTGGNSGSPTLNAKGELIGLNFDRVWEGTMSDIMFDPNRCRNIVVDIRYVLFLIDKYARAGYLVDEMGVK</sequence>
<comment type="function">
    <text evidence="7">Catalyzes the removal of dipeptides from the N-terminus of oligopeptides.</text>
</comment>
<dbReference type="InterPro" id="IPR043504">
    <property type="entry name" value="Peptidase_S1_PA_chymotrypsin"/>
</dbReference>
<proteinExistence type="inferred from homology"/>
<dbReference type="PANTHER" id="PTHR38469:SF1">
    <property type="entry name" value="PERIPLASMIC PEPTIDASE SUBFAMILY S1B"/>
    <property type="match status" value="1"/>
</dbReference>
<dbReference type="SUPFAM" id="SSF50494">
    <property type="entry name" value="Trypsin-like serine proteases"/>
    <property type="match status" value="1"/>
</dbReference>
<evidence type="ECO:0000256" key="1">
    <source>
        <dbReference type="ARBA" id="ARBA00010491"/>
    </source>
</evidence>
<dbReference type="Proteomes" id="UP000054172">
    <property type="component" value="Unassembled WGS sequence"/>
</dbReference>
<evidence type="ECO:0000256" key="5">
    <source>
        <dbReference type="ARBA" id="ARBA00022801"/>
    </source>
</evidence>
<dbReference type="GO" id="GO:0008239">
    <property type="term" value="F:dipeptidyl-peptidase activity"/>
    <property type="evidence" value="ECO:0007669"/>
    <property type="project" value="UniProtKB-UniRule"/>
</dbReference>